<evidence type="ECO:0000313" key="10">
    <source>
        <dbReference type="Proteomes" id="UP001219518"/>
    </source>
</evidence>
<accession>A0AAE1HC02</accession>
<dbReference type="InterPro" id="IPR007715">
    <property type="entry name" value="Coq4"/>
</dbReference>
<comment type="cofactor">
    <cofactor evidence="8">
        <name>Zn(2+)</name>
        <dbReference type="ChEBI" id="CHEBI:29105"/>
    </cofactor>
</comment>
<feature type="binding site" evidence="8">
    <location>
        <position position="199"/>
    </location>
    <ligand>
        <name>Zn(2+)</name>
        <dbReference type="ChEBI" id="CHEBI:29105"/>
    </ligand>
</feature>
<evidence type="ECO:0000256" key="5">
    <source>
        <dbReference type="ARBA" id="ARBA00023128"/>
    </source>
</evidence>
<feature type="binding site" evidence="8">
    <location>
        <position position="187"/>
    </location>
    <ligand>
        <name>Zn(2+)</name>
        <dbReference type="ChEBI" id="CHEBI:29105"/>
    </ligand>
</feature>
<comment type="similarity">
    <text evidence="8">Belongs to the COQ4 family.</text>
</comment>
<sequence>MAQYFSHGSGILRLSSRGLRKNKLGFHILSQLNENKSYTGNLSDKDDESSACFENVFAANHVPLSLLQRVLLSVGSATVSLSNPSRGDMIATLGETTGTCALQHMLQTMENDEEGRNILSDRPRINTKTLDLKKLKKMPDGTLGKAYSNFLSVNNVSPDTRATVQFIEDVELAYVMQRYREVHDLFHTVLQMRTNMLGEVSVKWVEAIQTKLPMCIGGAVFGSIRLSKKQRQKYISHYLPWAIKTGWDSKMLMNVYFEKRWDQPVAELQQELNISALEFEKDTYVLSRGVN</sequence>
<dbReference type="Pfam" id="PF05019">
    <property type="entry name" value="Coq4"/>
    <property type="match status" value="1"/>
</dbReference>
<dbReference type="Proteomes" id="UP001219518">
    <property type="component" value="Unassembled WGS sequence"/>
</dbReference>
<keyword evidence="9" id="KW-0830">Ubiquinone</keyword>
<keyword evidence="6 8" id="KW-0472">Membrane</keyword>
<evidence type="ECO:0000256" key="2">
    <source>
        <dbReference type="ARBA" id="ARBA00022723"/>
    </source>
</evidence>
<reference evidence="9" key="1">
    <citation type="submission" date="2021-07" db="EMBL/GenBank/DDBJ databases">
        <authorList>
            <person name="Catto M.A."/>
            <person name="Jacobson A."/>
            <person name="Kennedy G."/>
            <person name="Labadie P."/>
            <person name="Hunt B.G."/>
            <person name="Srinivasan R."/>
        </authorList>
    </citation>
    <scope>NUCLEOTIDE SEQUENCE</scope>
    <source>
        <strain evidence="9">PL_HMW_Pooled</strain>
        <tissue evidence="9">Head</tissue>
    </source>
</reference>
<dbReference type="EMBL" id="JAHWGI010000960">
    <property type="protein sequence ID" value="KAK3918597.1"/>
    <property type="molecule type" value="Genomic_DNA"/>
</dbReference>
<keyword evidence="10" id="KW-1185">Reference proteome</keyword>
<evidence type="ECO:0000256" key="4">
    <source>
        <dbReference type="ARBA" id="ARBA00022833"/>
    </source>
</evidence>
<protein>
    <recommendedName>
        <fullName evidence="8">Ubiquinone biosynthesis protein COQ4 homolog, mitochondrial</fullName>
    </recommendedName>
    <alternativeName>
        <fullName evidence="8">4-hydroxy-3-methoxy-5-polyprenylbenzoate decarboxylase</fullName>
        <ecNumber evidence="8">4.1.1.130</ecNumber>
    </alternativeName>
    <alternativeName>
        <fullName evidence="8">Coenzyme Q biosynthesis protein 4 homolog</fullName>
    </alternativeName>
</protein>
<keyword evidence="1 8" id="KW-0831">Ubiquinone biosynthesis</keyword>
<comment type="subcellular location">
    <subcellularLocation>
        <location evidence="8">Mitochondrion inner membrane</location>
        <topology evidence="8">Peripheral membrane protein</topology>
        <orientation evidence="8">Matrix side</orientation>
    </subcellularLocation>
</comment>
<evidence type="ECO:0000256" key="6">
    <source>
        <dbReference type="ARBA" id="ARBA00023136"/>
    </source>
</evidence>
<evidence type="ECO:0000313" key="9">
    <source>
        <dbReference type="EMBL" id="KAK3918597.1"/>
    </source>
</evidence>
<proteinExistence type="inferred from homology"/>
<keyword evidence="7 8" id="KW-0456">Lyase</keyword>
<name>A0AAE1HC02_9NEOP</name>
<comment type="subunit">
    <text evidence="8">Component of a multi-subunit COQ enzyme complex.</text>
</comment>
<comment type="function">
    <text evidence="8">Lyase that catalyzes the C1-decarboxylation of 4-hydroxy-3-methoxy-5-(all-trans-polyprenyl)benzoic acid into 2-methoxy-6-(all-trans-polyprenyl)phenol during ubiquinone biosynthesis.</text>
</comment>
<keyword evidence="2 8" id="KW-0479">Metal-binding</keyword>
<dbReference type="HAMAP" id="MF_03111">
    <property type="entry name" value="Coq4"/>
    <property type="match status" value="1"/>
</dbReference>
<keyword evidence="3 8" id="KW-0999">Mitochondrion inner membrane</keyword>
<comment type="pathway">
    <text evidence="8">Cofactor biosynthesis; ubiquinone biosynthesis.</text>
</comment>
<evidence type="ECO:0000256" key="3">
    <source>
        <dbReference type="ARBA" id="ARBA00022792"/>
    </source>
</evidence>
<comment type="caution">
    <text evidence="9">The sequence shown here is derived from an EMBL/GenBank/DDBJ whole genome shotgun (WGS) entry which is preliminary data.</text>
</comment>
<dbReference type="GO" id="GO:0120539">
    <property type="term" value="F:4-hydroxy-3-methoxy-5-polyprenylbenzoate decarboxylase activity"/>
    <property type="evidence" value="ECO:0007669"/>
    <property type="project" value="UniProtKB-EC"/>
</dbReference>
<keyword evidence="4 8" id="KW-0862">Zinc</keyword>
<dbReference type="PANTHER" id="PTHR12922:SF7">
    <property type="entry name" value="UBIQUINONE BIOSYNTHESIS PROTEIN COQ4 HOMOLOG, MITOCHONDRIAL"/>
    <property type="match status" value="1"/>
</dbReference>
<organism evidence="9 10">
    <name type="scientific">Frankliniella fusca</name>
    <dbReference type="NCBI Taxonomy" id="407009"/>
    <lineage>
        <taxon>Eukaryota</taxon>
        <taxon>Metazoa</taxon>
        <taxon>Ecdysozoa</taxon>
        <taxon>Arthropoda</taxon>
        <taxon>Hexapoda</taxon>
        <taxon>Insecta</taxon>
        <taxon>Pterygota</taxon>
        <taxon>Neoptera</taxon>
        <taxon>Paraneoptera</taxon>
        <taxon>Thysanoptera</taxon>
        <taxon>Terebrantia</taxon>
        <taxon>Thripoidea</taxon>
        <taxon>Thripidae</taxon>
        <taxon>Frankliniella</taxon>
    </lineage>
</organism>
<dbReference type="EC" id="4.1.1.130" evidence="8"/>
<evidence type="ECO:0000256" key="1">
    <source>
        <dbReference type="ARBA" id="ARBA00022688"/>
    </source>
</evidence>
<gene>
    <name evidence="9" type="ORF">KUF71_007844</name>
</gene>
<evidence type="ECO:0000256" key="8">
    <source>
        <dbReference type="HAMAP-Rule" id="MF_03111"/>
    </source>
</evidence>
<dbReference type="GO" id="GO:0008270">
    <property type="term" value="F:zinc ion binding"/>
    <property type="evidence" value="ECO:0007669"/>
    <property type="project" value="UniProtKB-UniRule"/>
</dbReference>
<dbReference type="PANTHER" id="PTHR12922">
    <property type="entry name" value="UBIQUINONE BIOSYNTHESIS PROTEIN"/>
    <property type="match status" value="1"/>
</dbReference>
<dbReference type="AlphaFoldDB" id="A0AAE1HC02"/>
<dbReference type="InterPro" id="IPR027540">
    <property type="entry name" value="Coq4_euk"/>
</dbReference>
<reference evidence="9" key="2">
    <citation type="journal article" date="2023" name="BMC Genomics">
        <title>Pest status, molecular evolution, and epigenetic factors derived from the genome assembly of Frankliniella fusca, a thysanopteran phytovirus vector.</title>
        <authorList>
            <person name="Catto M.A."/>
            <person name="Labadie P.E."/>
            <person name="Jacobson A.L."/>
            <person name="Kennedy G.G."/>
            <person name="Srinivasan R."/>
            <person name="Hunt B.G."/>
        </authorList>
    </citation>
    <scope>NUCLEOTIDE SEQUENCE</scope>
    <source>
        <strain evidence="9">PL_HMW_Pooled</strain>
    </source>
</reference>
<comment type="catalytic activity">
    <reaction evidence="8">
        <text>a 4-hydroxy-3-methoxy-5-(all-trans-polyprenyl)benzoate + H(+) = a 2-methoxy-6-(all-trans-polyprenyl)phenol + CO2</text>
        <dbReference type="Rhea" id="RHEA:81179"/>
        <dbReference type="Rhea" id="RHEA-COMP:9551"/>
        <dbReference type="Rhea" id="RHEA-COMP:10931"/>
        <dbReference type="ChEBI" id="CHEBI:15378"/>
        <dbReference type="ChEBI" id="CHEBI:16526"/>
        <dbReference type="ChEBI" id="CHEBI:62731"/>
        <dbReference type="ChEBI" id="CHEBI:84443"/>
        <dbReference type="EC" id="4.1.1.130"/>
    </reaction>
</comment>
<dbReference type="GO" id="GO:0031314">
    <property type="term" value="C:extrinsic component of mitochondrial inner membrane"/>
    <property type="evidence" value="ECO:0007669"/>
    <property type="project" value="UniProtKB-UniRule"/>
</dbReference>
<keyword evidence="5 8" id="KW-0496">Mitochondrion</keyword>
<evidence type="ECO:0000256" key="7">
    <source>
        <dbReference type="ARBA" id="ARBA00023239"/>
    </source>
</evidence>
<feature type="binding site" evidence="8">
    <location>
        <position position="184"/>
    </location>
    <ligand>
        <name>Zn(2+)</name>
        <dbReference type="ChEBI" id="CHEBI:29105"/>
    </ligand>
</feature>
<feature type="binding site" evidence="8">
    <location>
        <position position="183"/>
    </location>
    <ligand>
        <name>Zn(2+)</name>
        <dbReference type="ChEBI" id="CHEBI:29105"/>
    </ligand>
</feature>